<feature type="domain" description="DUF3322" evidence="1">
    <location>
        <begin position="11"/>
        <end position="180"/>
    </location>
</feature>
<dbReference type="Pfam" id="PF11795">
    <property type="entry name" value="DUF3322"/>
    <property type="match status" value="1"/>
</dbReference>
<evidence type="ECO:0000313" key="2">
    <source>
        <dbReference type="EMBL" id="TCF31232.1"/>
    </source>
</evidence>
<comment type="caution">
    <text evidence="2">The sequence shown here is derived from an EMBL/GenBank/DDBJ whole genome shotgun (WGS) entry which is preliminary data.</text>
</comment>
<dbReference type="InterPro" id="IPR024537">
    <property type="entry name" value="DUF3322"/>
</dbReference>
<reference evidence="2 3" key="1">
    <citation type="journal article" date="2018" name="Sci. Rep.">
        <title>Genomic diversity and distribution of Bifidobacterium longum subsp. longum across the human lifespan.</title>
        <authorList>
            <person name="Odamaki T."/>
            <person name="Bottacini F."/>
            <person name="Kato K."/>
            <person name="Mitsuyama E."/>
            <person name="Yoshida K."/>
            <person name="Horigome A."/>
            <person name="Xiao J.Z."/>
            <person name="van Sinderen D."/>
        </authorList>
    </citation>
    <scope>NUCLEOTIDE SEQUENCE [LARGE SCALE GENOMIC DNA]</scope>
    <source>
        <strain evidence="2 3">MCC10096</strain>
    </source>
</reference>
<proteinExistence type="predicted"/>
<gene>
    <name evidence="2" type="ORF">MCC10096_1302</name>
</gene>
<evidence type="ECO:0000313" key="3">
    <source>
        <dbReference type="Proteomes" id="UP000292932"/>
    </source>
</evidence>
<evidence type="ECO:0000259" key="1">
    <source>
        <dbReference type="Pfam" id="PF11795"/>
    </source>
</evidence>
<organism evidence="2 3">
    <name type="scientific">Bifidobacterium longum subsp. longum</name>
    <dbReference type="NCBI Taxonomy" id="1679"/>
    <lineage>
        <taxon>Bacteria</taxon>
        <taxon>Bacillati</taxon>
        <taxon>Actinomycetota</taxon>
        <taxon>Actinomycetes</taxon>
        <taxon>Bifidobacteriales</taxon>
        <taxon>Bifidobacteriaceae</taxon>
        <taxon>Bifidobacterium</taxon>
    </lineage>
</organism>
<dbReference type="Proteomes" id="UP000292932">
    <property type="component" value="Unassembled WGS sequence"/>
</dbReference>
<protein>
    <recommendedName>
        <fullName evidence="1">DUF3322 domain-containing protein</fullName>
    </recommendedName>
</protein>
<name>A0A4R0UIC5_BIFLL</name>
<sequence length="260" mass="28962">MKDIAAITTCVKKHMRSHMYDIEPAWPFPVPVGLPDQAFLETNAIAVHDNNNEIRQWASKNGCEIITKHRTIGTSVELISKVVVPDESIAMRVVGRTLAAECREARRRIACLVAACDVAPETIESAARMTGHEQPDDFDLLVSAVRYFRHHDVTGMTPRQIPLTGFSGKWLNESKTNRRKAIADCSVSKRWVCQNGRPNCGSVISIRSATMLSSNASYGVRGKAKRYPALNMLSSLRTKTRIRLCRRLRRASAYGVLVAL</sequence>
<dbReference type="EMBL" id="SHSP01000014">
    <property type="protein sequence ID" value="TCF31232.1"/>
    <property type="molecule type" value="Genomic_DNA"/>
</dbReference>
<accession>A0A4R0UIC5</accession>
<dbReference type="AlphaFoldDB" id="A0A4R0UIC5"/>